<accession>A0A6J4P595</accession>
<dbReference type="InterPro" id="IPR000644">
    <property type="entry name" value="CBS_dom"/>
</dbReference>
<evidence type="ECO:0000256" key="1">
    <source>
        <dbReference type="ARBA" id="ARBA00023122"/>
    </source>
</evidence>
<dbReference type="InterPro" id="IPR051257">
    <property type="entry name" value="Diverse_CBS-Domain"/>
</dbReference>
<evidence type="ECO:0000313" key="4">
    <source>
        <dbReference type="EMBL" id="CAA9404759.1"/>
    </source>
</evidence>
<evidence type="ECO:0000256" key="2">
    <source>
        <dbReference type="PROSITE-ProRule" id="PRU00703"/>
    </source>
</evidence>
<dbReference type="EMBL" id="CADCUS010000248">
    <property type="protein sequence ID" value="CAA9404759.1"/>
    <property type="molecule type" value="Genomic_DNA"/>
</dbReference>
<dbReference type="CDD" id="cd04622">
    <property type="entry name" value="CBS_pair_HRP1_like"/>
    <property type="match status" value="1"/>
</dbReference>
<proteinExistence type="predicted"/>
<dbReference type="InterPro" id="IPR046342">
    <property type="entry name" value="CBS_dom_sf"/>
</dbReference>
<keyword evidence="1 2" id="KW-0129">CBS domain</keyword>
<feature type="domain" description="CBS" evidence="3">
    <location>
        <begin position="9"/>
        <end position="66"/>
    </location>
</feature>
<protein>
    <recommendedName>
        <fullName evidence="3">CBS domain-containing protein</fullName>
    </recommendedName>
</protein>
<reference evidence="4" key="1">
    <citation type="submission" date="2020-02" db="EMBL/GenBank/DDBJ databases">
        <authorList>
            <person name="Meier V. D."/>
        </authorList>
    </citation>
    <scope>NUCLEOTIDE SEQUENCE</scope>
    <source>
        <strain evidence="4">AVDCRST_MAG66</strain>
    </source>
</reference>
<evidence type="ECO:0000259" key="3">
    <source>
        <dbReference type="PROSITE" id="PS51371"/>
    </source>
</evidence>
<dbReference type="PANTHER" id="PTHR43080">
    <property type="entry name" value="CBS DOMAIN-CONTAINING PROTEIN CBSX3, MITOCHONDRIAL"/>
    <property type="match status" value="1"/>
</dbReference>
<dbReference type="PROSITE" id="PS51371">
    <property type="entry name" value="CBS"/>
    <property type="match status" value="2"/>
</dbReference>
<dbReference type="Gene3D" id="3.10.580.10">
    <property type="entry name" value="CBS-domain"/>
    <property type="match status" value="1"/>
</dbReference>
<dbReference type="SMART" id="SM00116">
    <property type="entry name" value="CBS"/>
    <property type="match status" value="2"/>
</dbReference>
<name>A0A6J4P595_9PSEU</name>
<organism evidence="4">
    <name type="scientific">uncultured Pseudonocardia sp</name>
    <dbReference type="NCBI Taxonomy" id="211455"/>
    <lineage>
        <taxon>Bacteria</taxon>
        <taxon>Bacillati</taxon>
        <taxon>Actinomycetota</taxon>
        <taxon>Actinomycetes</taxon>
        <taxon>Pseudonocardiales</taxon>
        <taxon>Pseudonocardiaceae</taxon>
        <taxon>Pseudonocardia</taxon>
        <taxon>environmental samples</taxon>
    </lineage>
</organism>
<sequence>MATTVAEIMVRDPQTVTADATVADVARRMRDADTGDVLVLDGDALVGIVTDRDIAVRGVAEGLDPSTPAREACSAGDLTTVTPDTTAEQAAQIMRDNAVRRLPVVEGDRPVGVVSLGDLAIERDEHSALAEISAAEGNA</sequence>
<dbReference type="AlphaFoldDB" id="A0A6J4P595"/>
<dbReference type="PANTHER" id="PTHR43080:SF2">
    <property type="entry name" value="CBS DOMAIN-CONTAINING PROTEIN"/>
    <property type="match status" value="1"/>
</dbReference>
<feature type="domain" description="CBS" evidence="3">
    <location>
        <begin position="73"/>
        <end position="129"/>
    </location>
</feature>
<dbReference type="SUPFAM" id="SSF54631">
    <property type="entry name" value="CBS-domain pair"/>
    <property type="match status" value="1"/>
</dbReference>
<dbReference type="Pfam" id="PF00571">
    <property type="entry name" value="CBS"/>
    <property type="match status" value="2"/>
</dbReference>
<gene>
    <name evidence="4" type="ORF">AVDCRST_MAG66-1646</name>
</gene>